<organism evidence="1 2">
    <name type="scientific">Tepidimonas alkaliphilus</name>
    <dbReference type="NCBI Taxonomy" id="2588942"/>
    <lineage>
        <taxon>Bacteria</taxon>
        <taxon>Pseudomonadati</taxon>
        <taxon>Pseudomonadota</taxon>
        <taxon>Betaproteobacteria</taxon>
        <taxon>Burkholderiales</taxon>
        <taxon>Tepidimonas</taxon>
    </lineage>
</organism>
<reference evidence="1 2" key="1">
    <citation type="submission" date="2019-07" db="EMBL/GenBank/DDBJ databases">
        <title>Tepidimonas alkaliphilus YIM 72238 draft genome.</title>
        <authorList>
            <person name="Da Costa M.S."/>
            <person name="Froufe H.J.C."/>
            <person name="Egas C."/>
            <person name="Albuquerque L."/>
        </authorList>
    </citation>
    <scope>NUCLEOTIDE SEQUENCE [LARGE SCALE GENOMIC DNA]</scope>
    <source>
        <strain evidence="1 2">YIM 72238</strain>
    </source>
</reference>
<gene>
    <name evidence="1" type="ORF">Talka_00083</name>
</gene>
<evidence type="ECO:0008006" key="3">
    <source>
        <dbReference type="Google" id="ProtNLM"/>
    </source>
</evidence>
<dbReference type="Pfam" id="PF04305">
    <property type="entry name" value="DUF455"/>
    <property type="match status" value="1"/>
</dbReference>
<dbReference type="InterPro" id="IPR007402">
    <property type="entry name" value="DUF455"/>
</dbReference>
<dbReference type="PIRSF" id="PIRSF012318">
    <property type="entry name" value="UCP012318"/>
    <property type="match status" value="1"/>
</dbReference>
<dbReference type="InterPro" id="IPR011197">
    <property type="entry name" value="UCP012318"/>
</dbReference>
<dbReference type="AlphaFoldDB" id="A0A554WCX7"/>
<evidence type="ECO:0000313" key="2">
    <source>
        <dbReference type="Proteomes" id="UP000315736"/>
    </source>
</evidence>
<dbReference type="EMBL" id="VJNB01000001">
    <property type="protein sequence ID" value="TSE21415.1"/>
    <property type="molecule type" value="Genomic_DNA"/>
</dbReference>
<dbReference type="SUPFAM" id="SSF47240">
    <property type="entry name" value="Ferritin-like"/>
    <property type="match status" value="1"/>
</dbReference>
<dbReference type="Proteomes" id="UP000315736">
    <property type="component" value="Unassembled WGS sequence"/>
</dbReference>
<comment type="caution">
    <text evidence="1">The sequence shown here is derived from an EMBL/GenBank/DDBJ whole genome shotgun (WGS) entry which is preliminary data.</text>
</comment>
<protein>
    <recommendedName>
        <fullName evidence="3">Rhamnosyltransferase</fullName>
    </recommendedName>
</protein>
<accession>A0A554WCX7</accession>
<dbReference type="CDD" id="cd00657">
    <property type="entry name" value="Ferritin_like"/>
    <property type="match status" value="1"/>
</dbReference>
<dbReference type="PANTHER" id="PTHR42782">
    <property type="entry name" value="SI:CH73-314G15.3"/>
    <property type="match status" value="1"/>
</dbReference>
<evidence type="ECO:0000313" key="1">
    <source>
        <dbReference type="EMBL" id="TSE21415.1"/>
    </source>
</evidence>
<proteinExistence type="predicted"/>
<dbReference type="InterPro" id="IPR009078">
    <property type="entry name" value="Ferritin-like_SF"/>
</dbReference>
<sequence>MPAAPSTVSATARDMRAEALHWLTEPDPSAKVAGVRAAWLAWSAAGWPQSGWLDLHAMLTPPPDRPLPGRPSRPRLVDPAEVPARSPFTPEGHAALAHAIAHIEFNAINLALDAVWRFDGLPPDFYRDWWRVAAEEAEHFDLLRQHLATLPRPDGGRGWAYGDFDAHDGLWTMCARTAGDVVARMALVPRTLEARGLDATPPIQAKLRQAGTPQALALAAILDVILRDEVGHVAIGNRWYGWLCAQRGLEPLPHFRHLMRQYRAPRPRPPLNTEARQRAGFSAAELAWLQQAP</sequence>
<keyword evidence="2" id="KW-1185">Reference proteome</keyword>
<dbReference type="PANTHER" id="PTHR42782:SF4">
    <property type="entry name" value="DUF455 DOMAIN-CONTAINING PROTEIN"/>
    <property type="match status" value="1"/>
</dbReference>
<name>A0A554WCX7_9BURK</name>
<dbReference type="RefSeq" id="WP_246100503.1">
    <property type="nucleotide sequence ID" value="NZ_VJNB01000001.1"/>
</dbReference>